<proteinExistence type="predicted"/>
<dbReference type="InterPro" id="IPR051606">
    <property type="entry name" value="Polyketide_Oxido-like"/>
</dbReference>
<dbReference type="PANTHER" id="PTHR43355">
    <property type="entry name" value="FLAVIN REDUCTASE (NADPH)"/>
    <property type="match status" value="1"/>
</dbReference>
<dbReference type="OrthoDB" id="3763081at2"/>
<dbReference type="EMBL" id="VFPH01000002">
    <property type="protein sequence ID" value="TQM36511.1"/>
    <property type="molecule type" value="Genomic_DNA"/>
</dbReference>
<dbReference type="AlphaFoldDB" id="A0A543FRV0"/>
<evidence type="ECO:0000313" key="3">
    <source>
        <dbReference type="Proteomes" id="UP000319818"/>
    </source>
</evidence>
<dbReference type="PANTHER" id="PTHR43355:SF2">
    <property type="entry name" value="FLAVIN REDUCTASE (NADPH)"/>
    <property type="match status" value="1"/>
</dbReference>
<comment type="caution">
    <text evidence="2">The sequence shown here is derived from an EMBL/GenBank/DDBJ whole genome shotgun (WGS) entry which is preliminary data.</text>
</comment>
<accession>A0A543FRV0</accession>
<dbReference type="RefSeq" id="WP_142103387.1">
    <property type="nucleotide sequence ID" value="NZ_VFPH01000002.1"/>
</dbReference>
<dbReference type="Pfam" id="PF13460">
    <property type="entry name" value="NAD_binding_10"/>
    <property type="match status" value="1"/>
</dbReference>
<dbReference type="Gene3D" id="3.40.50.720">
    <property type="entry name" value="NAD(P)-binding Rossmann-like Domain"/>
    <property type="match status" value="1"/>
</dbReference>
<feature type="domain" description="NAD(P)-binding" evidence="1">
    <location>
        <begin position="7"/>
        <end position="191"/>
    </location>
</feature>
<organism evidence="2 3">
    <name type="scientific">Pseudonocardia cypriaca</name>
    <dbReference type="NCBI Taxonomy" id="882449"/>
    <lineage>
        <taxon>Bacteria</taxon>
        <taxon>Bacillati</taxon>
        <taxon>Actinomycetota</taxon>
        <taxon>Actinomycetes</taxon>
        <taxon>Pseudonocardiales</taxon>
        <taxon>Pseudonocardiaceae</taxon>
        <taxon>Pseudonocardia</taxon>
    </lineage>
</organism>
<dbReference type="SUPFAM" id="SSF51735">
    <property type="entry name" value="NAD(P)-binding Rossmann-fold domains"/>
    <property type="match status" value="1"/>
</dbReference>
<dbReference type="InterPro" id="IPR036291">
    <property type="entry name" value="NAD(P)-bd_dom_sf"/>
</dbReference>
<reference evidence="2 3" key="1">
    <citation type="submission" date="2019-06" db="EMBL/GenBank/DDBJ databases">
        <title>Sequencing the genomes of 1000 actinobacteria strains.</title>
        <authorList>
            <person name="Klenk H.-P."/>
        </authorList>
    </citation>
    <scope>NUCLEOTIDE SEQUENCE [LARGE SCALE GENOMIC DNA]</scope>
    <source>
        <strain evidence="2 3">DSM 45511</strain>
    </source>
</reference>
<evidence type="ECO:0000313" key="2">
    <source>
        <dbReference type="EMBL" id="TQM36511.1"/>
    </source>
</evidence>
<dbReference type="Proteomes" id="UP000319818">
    <property type="component" value="Unassembled WGS sequence"/>
</dbReference>
<name>A0A543FRV0_9PSEU</name>
<protein>
    <recommendedName>
        <fullName evidence="1">NAD(P)-binding domain-containing protein</fullName>
    </recommendedName>
</protein>
<keyword evidence="3" id="KW-1185">Reference proteome</keyword>
<sequence>MRIAVYGATGMIGRRVAAEAVERGHEVTGIARSGGEVPAGVIAVQGDAGDTAFAKRVAGEADVVVSAIGPSRTGGDPREYLAQVRNLVETLGDARLVVVGGAGSLLVDGTRLVDLPHFPEIYRPEALVVAEALDHLRGLGDGVDWTFVSPAPQIAPGERTGSYQVGTDHPVGEAISAEDFAVALLDEIEQPTHRRTRFTVAN</sequence>
<dbReference type="InterPro" id="IPR016040">
    <property type="entry name" value="NAD(P)-bd_dom"/>
</dbReference>
<evidence type="ECO:0000259" key="1">
    <source>
        <dbReference type="Pfam" id="PF13460"/>
    </source>
</evidence>
<dbReference type="GO" id="GO:0016646">
    <property type="term" value="F:oxidoreductase activity, acting on the CH-NH group of donors, NAD or NADP as acceptor"/>
    <property type="evidence" value="ECO:0007669"/>
    <property type="project" value="TreeGrafter"/>
</dbReference>
<gene>
    <name evidence="2" type="ORF">FB388_3690</name>
</gene>